<protein>
    <recommendedName>
        <fullName evidence="4">Glycosyltransferase RgtA/B/C/D-like domain-containing protein</fullName>
    </recommendedName>
</protein>
<keyword evidence="1" id="KW-0472">Membrane</keyword>
<gene>
    <name evidence="2" type="ORF">MESINF_2063</name>
</gene>
<proteinExistence type="predicted"/>
<feature type="transmembrane region" description="Helical" evidence="1">
    <location>
        <begin position="309"/>
        <end position="333"/>
    </location>
</feature>
<name>A0A7Z7LH84_9BACT</name>
<feature type="transmembrane region" description="Helical" evidence="1">
    <location>
        <begin position="15"/>
        <end position="37"/>
    </location>
</feature>
<sequence length="437" mass="50026">MCFEGTTNDRSKKKVFLVVLFIAIVLSYIFTSMILWTTESRFLTISRYSKVMRHREAIDGKSFAPDQYRFGSYYLVEYIFKHIPLRWYDVFNDIVAEGLDPTGWGEGTEKSVELFFPEEDRAVIIKEIESTIDRIIDSFSPNNLLLRNMLKAAIDSFGWQEYINDIEKTTMLIGKNIPGEFKVLIEKDSAESALVNGYVTFRFFFTATTLLLVFLLCAQFTDALTSLLGMSLFAALLPMVAQDFMQAETMLSATVFAGFLVALLKNKSYLLLLLLVLLGCTARTDQTLFAGVIYLLYKVPGAIKRRKWLSLLAGLSLVLIPLVATLLLSEVIYAGSEYYLDFIQLEYNLNHPWAWIYPLIFLAIPLAFSPMIRNIDFFRKTWLWVPPFMVMNYLFARPAEVRLLLPVLIYSVPYVVAGVKEVLCHFDYDRDRKGGGS</sequence>
<feature type="transmembrane region" description="Helical" evidence="1">
    <location>
        <begin position="223"/>
        <end position="240"/>
    </location>
</feature>
<keyword evidence="1" id="KW-1133">Transmembrane helix</keyword>
<evidence type="ECO:0000313" key="3">
    <source>
        <dbReference type="Proteomes" id="UP000250796"/>
    </source>
</evidence>
<evidence type="ECO:0000256" key="1">
    <source>
        <dbReference type="SAM" id="Phobius"/>
    </source>
</evidence>
<feature type="transmembrane region" description="Helical" evidence="1">
    <location>
        <begin position="353"/>
        <end position="369"/>
    </location>
</feature>
<evidence type="ECO:0008006" key="4">
    <source>
        <dbReference type="Google" id="ProtNLM"/>
    </source>
</evidence>
<dbReference type="EMBL" id="LS974202">
    <property type="protein sequence ID" value="SSC13503.1"/>
    <property type="molecule type" value="Genomic_DNA"/>
</dbReference>
<accession>A0A7Z7LH84</accession>
<evidence type="ECO:0000313" key="2">
    <source>
        <dbReference type="EMBL" id="SSC13503.1"/>
    </source>
</evidence>
<dbReference type="AlphaFoldDB" id="A0A7Z7LH84"/>
<dbReference type="KEGG" id="minf:MESINF_2063"/>
<feature type="transmembrane region" description="Helical" evidence="1">
    <location>
        <begin position="199"/>
        <end position="217"/>
    </location>
</feature>
<reference evidence="2 3" key="1">
    <citation type="submission" date="2017-01" db="EMBL/GenBank/DDBJ databases">
        <authorList>
            <person name="Erauso G."/>
        </authorList>
    </citation>
    <scope>NUCLEOTIDE SEQUENCE [LARGE SCALE GENOMIC DNA]</scope>
    <source>
        <strain evidence="2">MESINF1</strain>
    </source>
</reference>
<keyword evidence="3" id="KW-1185">Reference proteome</keyword>
<organism evidence="2 3">
    <name type="scientific">Mesotoga infera</name>
    <dbReference type="NCBI Taxonomy" id="1236046"/>
    <lineage>
        <taxon>Bacteria</taxon>
        <taxon>Thermotogati</taxon>
        <taxon>Thermotogota</taxon>
        <taxon>Thermotogae</taxon>
        <taxon>Kosmotogales</taxon>
        <taxon>Kosmotogaceae</taxon>
        <taxon>Mesotoga</taxon>
    </lineage>
</organism>
<dbReference type="Proteomes" id="UP000250796">
    <property type="component" value="Chromosome MESINF"/>
</dbReference>
<dbReference type="RefSeq" id="WP_169699649.1">
    <property type="nucleotide sequence ID" value="NZ_LS974202.1"/>
</dbReference>
<keyword evidence="1" id="KW-0812">Transmembrane</keyword>